<gene>
    <name evidence="6" type="primary">polA</name>
    <name evidence="6" type="ORF">HMPREF7215_2560</name>
</gene>
<protein>
    <recommendedName>
        <fullName evidence="2">DNA-directed DNA polymerase</fullName>
        <ecNumber evidence="2">2.7.7.7</ecNumber>
    </recommendedName>
</protein>
<name>A0ABM9ZS50_9BACT</name>
<dbReference type="Gene3D" id="3.30.420.10">
    <property type="entry name" value="Ribonuclease H-like superfamily/Ribonuclease H"/>
    <property type="match status" value="1"/>
</dbReference>
<dbReference type="InterPro" id="IPR001098">
    <property type="entry name" value="DNA-dir_DNA_pol_A_palm_dom"/>
</dbReference>
<dbReference type="EC" id="2.7.7.7" evidence="2"/>
<comment type="catalytic activity">
    <reaction evidence="4">
        <text>DNA(n) + a 2'-deoxyribonucleoside 5'-triphosphate = DNA(n+1) + diphosphate</text>
        <dbReference type="Rhea" id="RHEA:22508"/>
        <dbReference type="Rhea" id="RHEA-COMP:17339"/>
        <dbReference type="Rhea" id="RHEA-COMP:17340"/>
        <dbReference type="ChEBI" id="CHEBI:33019"/>
        <dbReference type="ChEBI" id="CHEBI:61560"/>
        <dbReference type="ChEBI" id="CHEBI:173112"/>
        <dbReference type="EC" id="2.7.7.7"/>
    </reaction>
</comment>
<dbReference type="Gene3D" id="3.30.70.370">
    <property type="match status" value="2"/>
</dbReference>
<dbReference type="PANTHER" id="PTHR10133:SF27">
    <property type="entry name" value="DNA POLYMERASE NU"/>
    <property type="match status" value="1"/>
</dbReference>
<dbReference type="Pfam" id="PF00476">
    <property type="entry name" value="DNA_pol_A"/>
    <property type="match status" value="1"/>
</dbReference>
<comment type="caution">
    <text evidence="6">The sequence shown here is derived from an EMBL/GenBank/DDBJ whole genome shotgun (WGS) entry which is preliminary data.</text>
</comment>
<comment type="similarity">
    <text evidence="1">Belongs to the DNA polymerase type-A family.</text>
</comment>
<evidence type="ECO:0000313" key="7">
    <source>
        <dbReference type="Proteomes" id="UP000006462"/>
    </source>
</evidence>
<dbReference type="InterPro" id="IPR012337">
    <property type="entry name" value="RNaseH-like_sf"/>
</dbReference>
<dbReference type="Proteomes" id="UP000006462">
    <property type="component" value="Unassembled WGS sequence"/>
</dbReference>
<dbReference type="Gene3D" id="1.10.150.20">
    <property type="entry name" value="5' to 3' exonuclease, C-terminal subdomain"/>
    <property type="match status" value="1"/>
</dbReference>
<proteinExistence type="inferred from homology"/>
<evidence type="ECO:0000259" key="5">
    <source>
        <dbReference type="SMART" id="SM00482"/>
    </source>
</evidence>
<evidence type="ECO:0000256" key="2">
    <source>
        <dbReference type="ARBA" id="ARBA00012417"/>
    </source>
</evidence>
<dbReference type="InterPro" id="IPR002298">
    <property type="entry name" value="DNA_polymerase_A"/>
</dbReference>
<keyword evidence="6" id="KW-0808">Transferase</keyword>
<accession>A0ABM9ZS50</accession>
<dbReference type="InterPro" id="IPR043502">
    <property type="entry name" value="DNA/RNA_pol_sf"/>
</dbReference>
<evidence type="ECO:0000313" key="6">
    <source>
        <dbReference type="EMBL" id="EFB89746.1"/>
    </source>
</evidence>
<dbReference type="SUPFAM" id="SSF56672">
    <property type="entry name" value="DNA/RNA polymerases"/>
    <property type="match status" value="1"/>
</dbReference>
<dbReference type="SMART" id="SM00482">
    <property type="entry name" value="POLAc"/>
    <property type="match status" value="1"/>
</dbReference>
<evidence type="ECO:0000256" key="1">
    <source>
        <dbReference type="ARBA" id="ARBA00007705"/>
    </source>
</evidence>
<keyword evidence="7" id="KW-1185">Reference proteome</keyword>
<reference evidence="6 7" key="1">
    <citation type="submission" date="2009-12" db="EMBL/GenBank/DDBJ databases">
        <authorList>
            <person name="Shrivastava S."/>
            <person name="Madupu R."/>
            <person name="Durkin A.S."/>
            <person name="Torralba M."/>
            <person name="Methe B."/>
            <person name="Sutton G.G."/>
            <person name="Strausberg R.L."/>
            <person name="Nelson K.E."/>
        </authorList>
    </citation>
    <scope>NUCLEOTIDE SEQUENCE [LARGE SCALE GENOMIC DNA]</scope>
    <source>
        <strain evidence="6 7">W5455</strain>
    </source>
</reference>
<keyword evidence="6" id="KW-0239">DNA-directed DNA polymerase</keyword>
<keyword evidence="3" id="KW-0235">DNA replication</keyword>
<dbReference type="PANTHER" id="PTHR10133">
    <property type="entry name" value="DNA POLYMERASE I"/>
    <property type="match status" value="1"/>
</dbReference>
<dbReference type="RefSeq" id="WP_009165751.1">
    <property type="nucleotide sequence ID" value="NZ_ADFP01000121.1"/>
</dbReference>
<sequence length="656" mass="73920">MLIFDIETDGLLDATTKVHCLTIYDTETDESRLYSSRGDYPQIPVGVERLAAADCVCGHNVLAFDIPALTKVYPSFAPKGEVVDTLTISRLIWTNLADLDFTEIRRAKTPAQPMFFFPKKLVGSHSLKAWGYRLGVLKGEFGETTDWQEWSEEMCAYNRQDVVVTRALWERIQEQDYSQTAIDLEHQFQKIILQQEQNGFPFNQEKAVLYYSQLAKRREELTQELQRIFPPEDKGDWFVPKVNNAKRGYVKGERVWRARITAFNPGSRKDIAERLRETRGWEPQEYTERGTPKVDEEVLSALDWPEAKALSEYFLVQKRIGQLAEGNNAWLKLVGRDGRIHGHVITNGAVTGRCTHVSPNMAQVPAVGVPWGAEFRSLFYAPPGWSVLGADASGLELRCLAHFMARYDGGAYARKILEGDIHWANAQALGLVAEGEKKDPENPYHMWARNKVAKRFIYALNYGAGDHKLGELVELTDDQAKALLAAAPKSKIDQTSARLAKQFQYKTITFKDIAQSLKGAELRATFMKNLPALASLIEDVKRVAKKRGYLIGLDKRRLNVRSIHSAFNTLLQSAGAIAVKKATCVLWDDLTTAGLADKVQQVAHVHDEYQLLVKEGEEEHVGQIATAAFGKAGLFFEFRIPLAGEFKFGRNWAETH</sequence>
<dbReference type="EMBL" id="ADFP01000121">
    <property type="protein sequence ID" value="EFB89746.1"/>
    <property type="molecule type" value="Genomic_DNA"/>
</dbReference>
<dbReference type="Gene3D" id="1.20.1060.10">
    <property type="entry name" value="Taq DNA Polymerase, Chain T, domain 4"/>
    <property type="match status" value="1"/>
</dbReference>
<keyword evidence="6" id="KW-0548">Nucleotidyltransferase</keyword>
<dbReference type="SUPFAM" id="SSF53098">
    <property type="entry name" value="Ribonuclease H-like"/>
    <property type="match status" value="1"/>
</dbReference>
<evidence type="ECO:0000256" key="3">
    <source>
        <dbReference type="ARBA" id="ARBA00022705"/>
    </source>
</evidence>
<organism evidence="6 7">
    <name type="scientific">Pyramidobacter piscolens W5455</name>
    <dbReference type="NCBI Taxonomy" id="352165"/>
    <lineage>
        <taxon>Bacteria</taxon>
        <taxon>Thermotogati</taxon>
        <taxon>Synergistota</taxon>
        <taxon>Synergistia</taxon>
        <taxon>Synergistales</taxon>
        <taxon>Dethiosulfovibrionaceae</taxon>
        <taxon>Pyramidobacter</taxon>
    </lineage>
</organism>
<dbReference type="GO" id="GO:0003887">
    <property type="term" value="F:DNA-directed DNA polymerase activity"/>
    <property type="evidence" value="ECO:0007669"/>
    <property type="project" value="UniProtKB-KW"/>
</dbReference>
<dbReference type="InterPro" id="IPR036397">
    <property type="entry name" value="RNaseH_sf"/>
</dbReference>
<evidence type="ECO:0000256" key="4">
    <source>
        <dbReference type="ARBA" id="ARBA00049244"/>
    </source>
</evidence>
<dbReference type="Pfam" id="PF13482">
    <property type="entry name" value="RNase_H_2"/>
    <property type="match status" value="1"/>
</dbReference>
<dbReference type="InterPro" id="IPR038720">
    <property type="entry name" value="YprB_RNase_H-like_dom"/>
</dbReference>
<dbReference type="CDD" id="cd08643">
    <property type="entry name" value="DNA_pol_A_pol_I_B"/>
    <property type="match status" value="1"/>
</dbReference>
<feature type="domain" description="DNA-directed DNA polymerase family A palm" evidence="5">
    <location>
        <begin position="372"/>
        <end position="617"/>
    </location>
</feature>